<dbReference type="Proteomes" id="UP000829398">
    <property type="component" value="Chromosome 7"/>
</dbReference>
<name>A0ACB8JKW4_CITSI</name>
<keyword evidence="2" id="KW-1185">Reference proteome</keyword>
<sequence length="149" mass="16264">MQREVGLTVEQVAGLSSTPPQWIGEPQPLLIQGKGRFNCSSLNSPTGATICNETSPECSPYAITVIPGKTYRLGISSVTTLSALSFQIEGHNMTVVEADGHYVDPFVADNPRAWAFHCHIEAHFYLGMGVVFAEELRGLGRCRRRSWAA</sequence>
<protein>
    <submittedName>
        <fullName evidence="1">Uncharacterized protein</fullName>
    </submittedName>
</protein>
<reference evidence="2" key="1">
    <citation type="journal article" date="2023" name="Hortic. Res.">
        <title>A chromosome-level phased genome enabling allele-level studies in sweet orange: a case study on citrus Huanglongbing tolerance.</title>
        <authorList>
            <person name="Wu B."/>
            <person name="Yu Q."/>
            <person name="Deng Z."/>
            <person name="Duan Y."/>
            <person name="Luo F."/>
            <person name="Gmitter F. Jr."/>
        </authorList>
    </citation>
    <scope>NUCLEOTIDE SEQUENCE [LARGE SCALE GENOMIC DNA]</scope>
    <source>
        <strain evidence="2">cv. Valencia</strain>
    </source>
</reference>
<proteinExistence type="predicted"/>
<comment type="caution">
    <text evidence="1">The sequence shown here is derived from an EMBL/GenBank/DDBJ whole genome shotgun (WGS) entry which is preliminary data.</text>
</comment>
<dbReference type="EMBL" id="CM039176">
    <property type="protein sequence ID" value="KAH9718554.1"/>
    <property type="molecule type" value="Genomic_DNA"/>
</dbReference>
<evidence type="ECO:0000313" key="1">
    <source>
        <dbReference type="EMBL" id="KAH9718554.1"/>
    </source>
</evidence>
<organism evidence="1 2">
    <name type="scientific">Citrus sinensis</name>
    <name type="common">Sweet orange</name>
    <name type="synonym">Citrus aurantium var. sinensis</name>
    <dbReference type="NCBI Taxonomy" id="2711"/>
    <lineage>
        <taxon>Eukaryota</taxon>
        <taxon>Viridiplantae</taxon>
        <taxon>Streptophyta</taxon>
        <taxon>Embryophyta</taxon>
        <taxon>Tracheophyta</taxon>
        <taxon>Spermatophyta</taxon>
        <taxon>Magnoliopsida</taxon>
        <taxon>eudicotyledons</taxon>
        <taxon>Gunneridae</taxon>
        <taxon>Pentapetalae</taxon>
        <taxon>rosids</taxon>
        <taxon>malvids</taxon>
        <taxon>Sapindales</taxon>
        <taxon>Rutaceae</taxon>
        <taxon>Aurantioideae</taxon>
        <taxon>Citrus</taxon>
    </lineage>
</organism>
<accession>A0ACB8JKW4</accession>
<evidence type="ECO:0000313" key="2">
    <source>
        <dbReference type="Proteomes" id="UP000829398"/>
    </source>
</evidence>
<gene>
    <name evidence="1" type="ORF">KPL71_022267</name>
</gene>